<evidence type="ECO:0000259" key="10">
    <source>
        <dbReference type="PROSITE" id="PS50893"/>
    </source>
</evidence>
<dbReference type="SMART" id="SM00382">
    <property type="entry name" value="AAA"/>
    <property type="match status" value="1"/>
</dbReference>
<organism evidence="11 12">
    <name type="scientific">Klebsiella pneumoniae</name>
    <dbReference type="NCBI Taxonomy" id="573"/>
    <lineage>
        <taxon>Bacteria</taxon>
        <taxon>Pseudomonadati</taxon>
        <taxon>Pseudomonadota</taxon>
        <taxon>Gammaproteobacteria</taxon>
        <taxon>Enterobacterales</taxon>
        <taxon>Enterobacteriaceae</taxon>
        <taxon>Klebsiella/Raoultella group</taxon>
        <taxon>Klebsiella</taxon>
        <taxon>Klebsiella pneumoniae complex</taxon>
    </lineage>
</organism>
<evidence type="ECO:0000256" key="8">
    <source>
        <dbReference type="ARBA" id="ARBA00023065"/>
    </source>
</evidence>
<feature type="domain" description="ABC transporter" evidence="10">
    <location>
        <begin position="9"/>
        <end position="211"/>
    </location>
</feature>
<dbReference type="EC" id="3.6.3.34" evidence="11"/>
<evidence type="ECO:0000256" key="6">
    <source>
        <dbReference type="ARBA" id="ARBA00022840"/>
    </source>
</evidence>
<reference evidence="11 12" key="1">
    <citation type="submission" date="2018-06" db="EMBL/GenBank/DDBJ databases">
        <authorList>
            <consortium name="Pathogen Informatics"/>
            <person name="Doyle S."/>
        </authorList>
    </citation>
    <scope>NUCLEOTIDE SEQUENCE [LARGE SCALE GENOMIC DNA]</scope>
    <source>
        <strain evidence="11 12">NCTC9601</strain>
    </source>
</reference>
<dbReference type="Gene3D" id="3.40.50.300">
    <property type="entry name" value="P-loop containing nucleotide triphosphate hydrolases"/>
    <property type="match status" value="1"/>
</dbReference>
<evidence type="ECO:0000256" key="3">
    <source>
        <dbReference type="ARBA" id="ARBA00022475"/>
    </source>
</evidence>
<evidence type="ECO:0000313" key="12">
    <source>
        <dbReference type="Proteomes" id="UP000251123"/>
    </source>
</evidence>
<comment type="subcellular location">
    <subcellularLocation>
        <location evidence="1">Cell membrane</location>
        <topology evidence="1">Peripheral membrane protein</topology>
    </subcellularLocation>
</comment>
<dbReference type="InterPro" id="IPR027417">
    <property type="entry name" value="P-loop_NTPase"/>
</dbReference>
<evidence type="ECO:0000256" key="7">
    <source>
        <dbReference type="ARBA" id="ARBA00023004"/>
    </source>
</evidence>
<dbReference type="InterPro" id="IPR051535">
    <property type="entry name" value="Siderophore_ABC-ATPase"/>
</dbReference>
<proteinExistence type="predicted"/>
<dbReference type="EMBL" id="UASN01000021">
    <property type="protein sequence ID" value="SPX56203.1"/>
    <property type="molecule type" value="Genomic_DNA"/>
</dbReference>
<evidence type="ECO:0000256" key="4">
    <source>
        <dbReference type="ARBA" id="ARBA00022496"/>
    </source>
</evidence>
<dbReference type="InterPro" id="IPR003593">
    <property type="entry name" value="AAA+_ATPase"/>
</dbReference>
<evidence type="ECO:0000256" key="1">
    <source>
        <dbReference type="ARBA" id="ARBA00004202"/>
    </source>
</evidence>
<evidence type="ECO:0000256" key="5">
    <source>
        <dbReference type="ARBA" id="ARBA00022741"/>
    </source>
</evidence>
<keyword evidence="11" id="KW-0378">Hydrolase</keyword>
<dbReference type="PROSITE" id="PS50893">
    <property type="entry name" value="ABC_TRANSPORTER_2"/>
    <property type="match status" value="1"/>
</dbReference>
<name>A0A2X1QKZ2_KLEPN</name>
<accession>A0A2X1QKZ2</accession>
<sequence>MSDQTLSGLSLSHFSAGYPRRKVIENLTVPHLPRGKITALLGPNGSGKSTLMRAMAGLGPCRGELLLEGENLLTQPFSRRAEQVVYLPQTLPAGVHLHVLESIIVAQRAAGGRHSPKRQEEVMALLRQLGIAHLAMSYLDQLSGGQKQLVGLAQSLIRQPRLLLLDEPLSALDLNYQFHVMDLVRRETRRRKHRGPWWWCTTSILPCVTPTTC</sequence>
<evidence type="ECO:0000313" key="11">
    <source>
        <dbReference type="EMBL" id="SPX56203.1"/>
    </source>
</evidence>
<keyword evidence="6 11" id="KW-0067">ATP-binding</keyword>
<keyword evidence="8" id="KW-0406">Ion transport</keyword>
<dbReference type="AlphaFoldDB" id="A0A2X1QKZ2"/>
<keyword evidence="2" id="KW-0813">Transport</keyword>
<evidence type="ECO:0000256" key="9">
    <source>
        <dbReference type="ARBA" id="ARBA00023136"/>
    </source>
</evidence>
<dbReference type="GO" id="GO:0005524">
    <property type="term" value="F:ATP binding"/>
    <property type="evidence" value="ECO:0007669"/>
    <property type="project" value="UniProtKB-KW"/>
</dbReference>
<dbReference type="SUPFAM" id="SSF52540">
    <property type="entry name" value="P-loop containing nucleoside triphosphate hydrolases"/>
    <property type="match status" value="1"/>
</dbReference>
<keyword evidence="4" id="KW-0410">Iron transport</keyword>
<dbReference type="PROSITE" id="PS00211">
    <property type="entry name" value="ABC_TRANSPORTER_1"/>
    <property type="match status" value="1"/>
</dbReference>
<dbReference type="InterPro" id="IPR003439">
    <property type="entry name" value="ABC_transporter-like_ATP-bd"/>
</dbReference>
<keyword evidence="5" id="KW-0547">Nucleotide-binding</keyword>
<dbReference type="Pfam" id="PF00005">
    <property type="entry name" value="ABC_tran"/>
    <property type="match status" value="1"/>
</dbReference>
<dbReference type="GO" id="GO:0005886">
    <property type="term" value="C:plasma membrane"/>
    <property type="evidence" value="ECO:0007669"/>
    <property type="project" value="UniProtKB-SubCell"/>
</dbReference>
<gene>
    <name evidence="11" type="primary">fhuC_2</name>
    <name evidence="11" type="ORF">NCTC9601_03394</name>
</gene>
<dbReference type="GO" id="GO:0006826">
    <property type="term" value="P:iron ion transport"/>
    <property type="evidence" value="ECO:0007669"/>
    <property type="project" value="UniProtKB-KW"/>
</dbReference>
<dbReference type="Proteomes" id="UP000251123">
    <property type="component" value="Unassembled WGS sequence"/>
</dbReference>
<keyword evidence="3" id="KW-1003">Cell membrane</keyword>
<keyword evidence="9" id="KW-0472">Membrane</keyword>
<protein>
    <submittedName>
        <fullName evidence="11">Ferrichrome transport ATP-binding protein FhuC</fullName>
        <ecNumber evidence="11">3.6.3.34</ecNumber>
    </submittedName>
</protein>
<dbReference type="GO" id="GO:0016887">
    <property type="term" value="F:ATP hydrolysis activity"/>
    <property type="evidence" value="ECO:0007669"/>
    <property type="project" value="InterPro"/>
</dbReference>
<evidence type="ECO:0000256" key="2">
    <source>
        <dbReference type="ARBA" id="ARBA00022448"/>
    </source>
</evidence>
<dbReference type="PANTHER" id="PTHR42771:SF7">
    <property type="entry name" value="ABC-TYPE COBALAMIN_FE3+-SIDEROPHORES TRANSPORT SYSTEM, ATPASE COMPONENT"/>
    <property type="match status" value="1"/>
</dbReference>
<dbReference type="InterPro" id="IPR017871">
    <property type="entry name" value="ABC_transporter-like_CS"/>
</dbReference>
<keyword evidence="7" id="KW-0408">Iron</keyword>
<dbReference type="PANTHER" id="PTHR42771">
    <property type="entry name" value="IRON(3+)-HYDROXAMATE IMPORT ATP-BINDING PROTEIN FHUC"/>
    <property type="match status" value="1"/>
</dbReference>